<feature type="region of interest" description="Disordered" evidence="1">
    <location>
        <begin position="251"/>
        <end position="385"/>
    </location>
</feature>
<dbReference type="PANTHER" id="PTHR43319">
    <property type="entry name" value="BETA-LACTAMASE-RELATED"/>
    <property type="match status" value="1"/>
</dbReference>
<evidence type="ECO:0000313" key="3">
    <source>
        <dbReference type="EMBL" id="GMA94956.1"/>
    </source>
</evidence>
<comment type="caution">
    <text evidence="3">The sequence shown here is derived from an EMBL/GenBank/DDBJ whole genome shotgun (WGS) entry which is preliminary data.</text>
</comment>
<evidence type="ECO:0000256" key="1">
    <source>
        <dbReference type="SAM" id="MobiDB-lite"/>
    </source>
</evidence>
<dbReference type="PANTHER" id="PTHR43319:SF3">
    <property type="entry name" value="BETA-LACTAMASE-RELATED DOMAIN-CONTAINING PROTEIN"/>
    <property type="match status" value="1"/>
</dbReference>
<dbReference type="EMBL" id="BSVB01000001">
    <property type="protein sequence ID" value="GMA94956.1"/>
    <property type="molecule type" value="Genomic_DNA"/>
</dbReference>
<sequence length="385" mass="41781">MTRREGHVAEGFEPVARAFEASFEGRPGMGAALAVLHRGELVVDLHGGSADRHGRTPWTDRTLSVIFSCTKGVLSILVARLVQEGRLDYDAPAIRYWPEFGEAGKSDLTVGDLLAHRAGLSAPRQDLSVDDIVDWDRMVSILARQEPLWAPGTGWAYHAITHGWLGGELVRRVTGRSVGDRFREAVAEPLGVDMWIGLPADRHDRVATMWSGPSLDELTATQQRERGFPGHEWLWRAMTLGGALPPELVGDGVGFNDPRIHSAEIPGAGGSPTRAPSPRSGQPPSRRPTGCACSTTRPWTSRSSPARREPRCSMRRPRGRVGAQDSSWTPRRAGISPTRASAMTGPGVRWPSPTASTRSDSRSSRIRWRPTTTAGRASSMPCGSA</sequence>
<feature type="compositionally biased region" description="Low complexity" evidence="1">
    <location>
        <begin position="276"/>
        <end position="304"/>
    </location>
</feature>
<dbReference type="Gene3D" id="3.40.710.10">
    <property type="entry name" value="DD-peptidase/beta-lactamase superfamily"/>
    <property type="match status" value="1"/>
</dbReference>
<dbReference type="InterPro" id="IPR001466">
    <property type="entry name" value="Beta-lactam-related"/>
</dbReference>
<evidence type="ECO:0000259" key="2">
    <source>
        <dbReference type="Pfam" id="PF00144"/>
    </source>
</evidence>
<dbReference type="Proteomes" id="UP001157034">
    <property type="component" value="Unassembled WGS sequence"/>
</dbReference>
<dbReference type="SUPFAM" id="SSF56601">
    <property type="entry name" value="beta-lactamase/transpeptidase-like"/>
    <property type="match status" value="1"/>
</dbReference>
<dbReference type="InterPro" id="IPR052907">
    <property type="entry name" value="Beta-lactamase/esterase"/>
</dbReference>
<dbReference type="InterPro" id="IPR012338">
    <property type="entry name" value="Beta-lactam/transpept-like"/>
</dbReference>
<accession>A0ABQ6K881</accession>
<dbReference type="Pfam" id="PF00144">
    <property type="entry name" value="Beta-lactamase"/>
    <property type="match status" value="1"/>
</dbReference>
<gene>
    <name evidence="3" type="ORF">GCM10025881_17800</name>
</gene>
<organism evidence="3 4">
    <name type="scientific">Pseudolysinimonas kribbensis</name>
    <dbReference type="NCBI Taxonomy" id="433641"/>
    <lineage>
        <taxon>Bacteria</taxon>
        <taxon>Bacillati</taxon>
        <taxon>Actinomycetota</taxon>
        <taxon>Actinomycetes</taxon>
        <taxon>Micrococcales</taxon>
        <taxon>Microbacteriaceae</taxon>
        <taxon>Pseudolysinimonas</taxon>
    </lineage>
</organism>
<proteinExistence type="predicted"/>
<reference evidence="4" key="1">
    <citation type="journal article" date="2019" name="Int. J. Syst. Evol. Microbiol.">
        <title>The Global Catalogue of Microorganisms (GCM) 10K type strain sequencing project: providing services to taxonomists for standard genome sequencing and annotation.</title>
        <authorList>
            <consortium name="The Broad Institute Genomics Platform"/>
            <consortium name="The Broad Institute Genome Sequencing Center for Infectious Disease"/>
            <person name="Wu L."/>
            <person name="Ma J."/>
        </authorList>
    </citation>
    <scope>NUCLEOTIDE SEQUENCE [LARGE SCALE GENOMIC DNA]</scope>
    <source>
        <strain evidence="4">NBRC 108894</strain>
    </source>
</reference>
<evidence type="ECO:0000313" key="4">
    <source>
        <dbReference type="Proteomes" id="UP001157034"/>
    </source>
</evidence>
<keyword evidence="4" id="KW-1185">Reference proteome</keyword>
<name>A0ABQ6K881_9MICO</name>
<protein>
    <recommendedName>
        <fullName evidence="2">Beta-lactamase-related domain-containing protein</fullName>
    </recommendedName>
</protein>
<feature type="domain" description="Beta-lactamase-related" evidence="2">
    <location>
        <begin position="29"/>
        <end position="227"/>
    </location>
</feature>